<dbReference type="OrthoDB" id="5078878at2"/>
<gene>
    <name evidence="2" type="ORF">D9V34_08750</name>
</gene>
<evidence type="ECO:0000313" key="3">
    <source>
        <dbReference type="Proteomes" id="UP000269438"/>
    </source>
</evidence>
<evidence type="ECO:0000313" key="2">
    <source>
        <dbReference type="EMBL" id="RLP83302.1"/>
    </source>
</evidence>
<dbReference type="AlphaFoldDB" id="A0A3L7AVG3"/>
<proteinExistence type="predicted"/>
<comment type="caution">
    <text evidence="2">The sequence shown here is derived from an EMBL/GenBank/DDBJ whole genome shotgun (WGS) entry which is preliminary data.</text>
</comment>
<reference evidence="2 3" key="1">
    <citation type="submission" date="2018-10" db="EMBL/GenBank/DDBJ databases">
        <authorList>
            <person name="Li J."/>
        </authorList>
    </citation>
    <scope>NUCLEOTIDE SEQUENCE [LARGE SCALE GENOMIC DNA]</scope>
    <source>
        <strain evidence="2 3">JCM 11654</strain>
    </source>
</reference>
<sequence>MIQDPDEVLAGIDEDVRRAERRMAAQAQLVETMGQLRGIATDRGRDITVEVDTSGAITNLKLTDRATALGGTKLAPEILRVVADARGNLQEQMLASAQELLGEDDPALGALRAEVEDHRERQERAAGFHGEGLRVDGPRLGGPRPGGPRLGDPR</sequence>
<dbReference type="RefSeq" id="WP_147441663.1">
    <property type="nucleotide sequence ID" value="NZ_RCUY01000005.1"/>
</dbReference>
<evidence type="ECO:0008006" key="4">
    <source>
        <dbReference type="Google" id="ProtNLM"/>
    </source>
</evidence>
<accession>A0A3L7AVG3</accession>
<dbReference type="Proteomes" id="UP000269438">
    <property type="component" value="Unassembled WGS sequence"/>
</dbReference>
<protein>
    <recommendedName>
        <fullName evidence="4">YbaB/EbfC family DNA-binding protein</fullName>
    </recommendedName>
</protein>
<feature type="compositionally biased region" description="Basic and acidic residues" evidence="1">
    <location>
        <begin position="116"/>
        <end position="137"/>
    </location>
</feature>
<dbReference type="Gene3D" id="3.30.1310.10">
    <property type="entry name" value="Nucleoid-associated protein YbaB-like domain"/>
    <property type="match status" value="1"/>
</dbReference>
<dbReference type="InterPro" id="IPR036894">
    <property type="entry name" value="YbaB-like_sf"/>
</dbReference>
<keyword evidence="3" id="KW-1185">Reference proteome</keyword>
<feature type="region of interest" description="Disordered" evidence="1">
    <location>
        <begin position="116"/>
        <end position="154"/>
    </location>
</feature>
<organism evidence="2 3">
    <name type="scientific">Mycetocola lacteus</name>
    <dbReference type="NCBI Taxonomy" id="76637"/>
    <lineage>
        <taxon>Bacteria</taxon>
        <taxon>Bacillati</taxon>
        <taxon>Actinomycetota</taxon>
        <taxon>Actinomycetes</taxon>
        <taxon>Micrococcales</taxon>
        <taxon>Microbacteriaceae</taxon>
        <taxon>Mycetocola</taxon>
    </lineage>
</organism>
<evidence type="ECO:0000256" key="1">
    <source>
        <dbReference type="SAM" id="MobiDB-lite"/>
    </source>
</evidence>
<name>A0A3L7AVG3_9MICO</name>
<dbReference type="EMBL" id="RCUY01000005">
    <property type="protein sequence ID" value="RLP83302.1"/>
    <property type="molecule type" value="Genomic_DNA"/>
</dbReference>